<evidence type="ECO:0000256" key="1">
    <source>
        <dbReference type="ARBA" id="ARBA00001913"/>
    </source>
</evidence>
<dbReference type="FunFam" id="3.30.70.850:FF:000001">
    <property type="entry name" value="Proprotein convertase subtilisin/kexin type 5"/>
    <property type="match status" value="1"/>
</dbReference>
<evidence type="ECO:0000256" key="15">
    <source>
        <dbReference type="ARBA" id="ARBA00035756"/>
    </source>
</evidence>
<keyword evidence="27" id="KW-1185">Reference proteome</keyword>
<comment type="caution">
    <text evidence="26">The sequence shown here is derived from an EMBL/GenBank/DDBJ whole genome shotgun (WGS) entry which is preliminary data.</text>
</comment>
<dbReference type="Pfam" id="PF15913">
    <property type="entry name" value="Furin-like_2"/>
    <property type="match status" value="1"/>
</dbReference>
<evidence type="ECO:0000256" key="3">
    <source>
        <dbReference type="ARBA" id="ARBA00004653"/>
    </source>
</evidence>
<feature type="signal peptide" evidence="24">
    <location>
        <begin position="1"/>
        <end position="42"/>
    </location>
</feature>
<comment type="catalytic activity">
    <reaction evidence="15">
        <text>Release of mature proteins from their proproteins by cleavage of -Arg-Xaa-Yaa-Arg-|-Zaa- bonds, where Xaa can be any amino acid and Yaa is Arg or Lys. Releases albumin, complement component C3 and von Willebrand factor from their respective precursors.</text>
        <dbReference type="EC" id="3.4.21.75"/>
    </reaction>
</comment>
<dbReference type="Gene3D" id="3.30.70.850">
    <property type="entry name" value="Peptidase S8, pro-domain"/>
    <property type="match status" value="1"/>
</dbReference>
<dbReference type="EC" id="3.4.21.75" evidence="16"/>
<dbReference type="InterPro" id="IPR034182">
    <property type="entry name" value="Kexin/furin"/>
</dbReference>
<dbReference type="Gene3D" id="2.10.220.10">
    <property type="entry name" value="Hormone Receptor, Insulin-like Growth Factor Receptor 1, Chain A, domain 2"/>
    <property type="match status" value="6"/>
</dbReference>
<keyword evidence="13" id="KW-1015">Disulfide bond</keyword>
<dbReference type="PANTHER" id="PTHR42884">
    <property type="entry name" value="PROPROTEIN CONVERTASE SUBTILISIN/KEXIN-RELATED"/>
    <property type="match status" value="1"/>
</dbReference>
<evidence type="ECO:0000259" key="25">
    <source>
        <dbReference type="PROSITE" id="PS51829"/>
    </source>
</evidence>
<evidence type="ECO:0000256" key="11">
    <source>
        <dbReference type="ARBA" id="ARBA00023136"/>
    </source>
</evidence>
<dbReference type="CDD" id="cd04059">
    <property type="entry name" value="Peptidases_S8_Protein_convertases_Kexins_Furin-like"/>
    <property type="match status" value="1"/>
</dbReference>
<evidence type="ECO:0000256" key="10">
    <source>
        <dbReference type="ARBA" id="ARBA00022825"/>
    </source>
</evidence>
<dbReference type="PROSITE" id="PS00136">
    <property type="entry name" value="SUBTILASE_ASP"/>
    <property type="match status" value="1"/>
</dbReference>
<dbReference type="PROSITE" id="PS51892">
    <property type="entry name" value="SUBTILASE"/>
    <property type="match status" value="1"/>
</dbReference>
<accession>A0AAV2A935</accession>
<name>A0AAV2A935_9ARAC</name>
<dbReference type="InterPro" id="IPR009030">
    <property type="entry name" value="Growth_fac_rcpt_cys_sf"/>
</dbReference>
<keyword evidence="6 21" id="KW-0645">Protease</keyword>
<dbReference type="InterPro" id="IPR000209">
    <property type="entry name" value="Peptidase_S8/S53_dom"/>
</dbReference>
<dbReference type="GO" id="GO:0097090">
    <property type="term" value="P:presynaptic membrane organization"/>
    <property type="evidence" value="ECO:0007669"/>
    <property type="project" value="UniProtKB-ARBA"/>
</dbReference>
<dbReference type="InterPro" id="IPR015500">
    <property type="entry name" value="Peptidase_S8_subtilisin-rel"/>
</dbReference>
<feature type="transmembrane region" description="Helical" evidence="23">
    <location>
        <begin position="1167"/>
        <end position="1189"/>
    </location>
</feature>
<dbReference type="Gene3D" id="2.60.120.260">
    <property type="entry name" value="Galactose-binding domain-like"/>
    <property type="match status" value="1"/>
</dbReference>
<evidence type="ECO:0000256" key="23">
    <source>
        <dbReference type="SAM" id="Phobius"/>
    </source>
</evidence>
<feature type="active site" description="Charge relay system" evidence="20 21">
    <location>
        <position position="179"/>
    </location>
</feature>
<organism evidence="26 27">
    <name type="scientific">Larinioides sclopetarius</name>
    <dbReference type="NCBI Taxonomy" id="280406"/>
    <lineage>
        <taxon>Eukaryota</taxon>
        <taxon>Metazoa</taxon>
        <taxon>Ecdysozoa</taxon>
        <taxon>Arthropoda</taxon>
        <taxon>Chelicerata</taxon>
        <taxon>Arachnida</taxon>
        <taxon>Araneae</taxon>
        <taxon>Araneomorphae</taxon>
        <taxon>Entelegynae</taxon>
        <taxon>Araneoidea</taxon>
        <taxon>Araneidae</taxon>
        <taxon>Larinioides</taxon>
    </lineage>
</organism>
<evidence type="ECO:0000256" key="8">
    <source>
        <dbReference type="ARBA" id="ARBA00022729"/>
    </source>
</evidence>
<keyword evidence="10 21" id="KW-0720">Serine protease</keyword>
<evidence type="ECO:0000256" key="22">
    <source>
        <dbReference type="SAM" id="MobiDB-lite"/>
    </source>
</evidence>
<dbReference type="GO" id="GO:0004252">
    <property type="term" value="F:serine-type endopeptidase activity"/>
    <property type="evidence" value="ECO:0007669"/>
    <property type="project" value="UniProtKB-UniRule"/>
</dbReference>
<dbReference type="AlphaFoldDB" id="A0AAV2A935"/>
<dbReference type="PRINTS" id="PR00723">
    <property type="entry name" value="SUBTILISIN"/>
</dbReference>
<dbReference type="SUPFAM" id="SSF57184">
    <property type="entry name" value="Growth factor receptor domain"/>
    <property type="match status" value="4"/>
</dbReference>
<dbReference type="GO" id="GO:0001941">
    <property type="term" value="P:postsynaptic membrane organization"/>
    <property type="evidence" value="ECO:0007669"/>
    <property type="project" value="UniProtKB-ARBA"/>
</dbReference>
<dbReference type="SUPFAM" id="SSF49785">
    <property type="entry name" value="Galactose-binding domain-like"/>
    <property type="match status" value="1"/>
</dbReference>
<evidence type="ECO:0000256" key="5">
    <source>
        <dbReference type="ARBA" id="ARBA00022525"/>
    </source>
</evidence>
<dbReference type="CDD" id="cd00064">
    <property type="entry name" value="FU"/>
    <property type="match status" value="8"/>
</dbReference>
<dbReference type="FunFam" id="3.40.50.200:FF:000001">
    <property type="entry name" value="Furin 2, isoform B"/>
    <property type="match status" value="1"/>
</dbReference>
<evidence type="ECO:0000256" key="13">
    <source>
        <dbReference type="ARBA" id="ARBA00023157"/>
    </source>
</evidence>
<comment type="cofactor">
    <cofactor evidence="1">
        <name>Ca(2+)</name>
        <dbReference type="ChEBI" id="CHEBI:29108"/>
    </cofactor>
</comment>
<keyword evidence="8 24" id="KW-0732">Signal</keyword>
<keyword evidence="12" id="KW-0865">Zymogen</keyword>
<comment type="subcellular location">
    <subcellularLocation>
        <location evidence="3">Golgi apparatus membrane</location>
        <topology evidence="3">Multi-pass membrane protein</topology>
    </subcellularLocation>
    <subcellularLocation>
        <location evidence="2">Secreted</location>
    </subcellularLocation>
</comment>
<dbReference type="FunFam" id="2.60.120.260:FF:000006">
    <property type="entry name" value="Proprotein convertase subtilisin/kexin type 5"/>
    <property type="match status" value="1"/>
</dbReference>
<comment type="function">
    <text evidence="17">Furin is likely to represent the ubiquitous endoprotease activity within constitutive secretory pathways and capable of cleavage at the RX(K/R)R consensus motif.</text>
</comment>
<feature type="active site" description="Charge relay system" evidence="20 21">
    <location>
        <position position="409"/>
    </location>
</feature>
<feature type="domain" description="P/Homo B" evidence="25">
    <location>
        <begin position="487"/>
        <end position="626"/>
    </location>
</feature>
<keyword evidence="11 23" id="KW-0472">Membrane</keyword>
<dbReference type="InterPro" id="IPR043601">
    <property type="entry name" value="Rspo_Fu-CRD_dom"/>
</dbReference>
<dbReference type="GO" id="GO:0005886">
    <property type="term" value="C:plasma membrane"/>
    <property type="evidence" value="ECO:0007669"/>
    <property type="project" value="GOC"/>
</dbReference>
<dbReference type="InterPro" id="IPR002884">
    <property type="entry name" value="P_dom"/>
</dbReference>
<evidence type="ECO:0000256" key="6">
    <source>
        <dbReference type="ARBA" id="ARBA00022670"/>
    </source>
</evidence>
<dbReference type="GO" id="GO:0008039">
    <property type="term" value="P:synaptic target recognition"/>
    <property type="evidence" value="ECO:0007669"/>
    <property type="project" value="UniProtKB-ARBA"/>
</dbReference>
<evidence type="ECO:0000313" key="27">
    <source>
        <dbReference type="Proteomes" id="UP001497382"/>
    </source>
</evidence>
<dbReference type="InterPro" id="IPR022398">
    <property type="entry name" value="Peptidase_S8_His-AS"/>
</dbReference>
<keyword evidence="14" id="KW-0325">Glycoprotein</keyword>
<dbReference type="Pfam" id="PF16470">
    <property type="entry name" value="S8_pro-domain"/>
    <property type="match status" value="1"/>
</dbReference>
<dbReference type="GO" id="GO:0005802">
    <property type="term" value="C:trans-Golgi network"/>
    <property type="evidence" value="ECO:0007669"/>
    <property type="project" value="TreeGrafter"/>
</dbReference>
<evidence type="ECO:0000256" key="2">
    <source>
        <dbReference type="ARBA" id="ARBA00004613"/>
    </source>
</evidence>
<dbReference type="SUPFAM" id="SSF54897">
    <property type="entry name" value="Protease propeptides/inhibitors"/>
    <property type="match status" value="1"/>
</dbReference>
<evidence type="ECO:0000256" key="12">
    <source>
        <dbReference type="ARBA" id="ARBA00023145"/>
    </source>
</evidence>
<dbReference type="Proteomes" id="UP001497382">
    <property type="component" value="Unassembled WGS sequence"/>
</dbReference>
<dbReference type="PANTHER" id="PTHR42884:SF23">
    <property type="entry name" value="FURIN-LIKE PROTEASE 2"/>
    <property type="match status" value="1"/>
</dbReference>
<keyword evidence="5" id="KW-0964">Secreted</keyword>
<comment type="similarity">
    <text evidence="4">Belongs to the peptidase S8 family. Furin subfamily.</text>
</comment>
<protein>
    <recommendedName>
        <fullName evidence="16">furin</fullName>
        <ecNumber evidence="16">3.4.21.75</ecNumber>
    </recommendedName>
    <alternativeName>
        <fullName evidence="18">Kex2-like endoprotease 1</fullName>
    </alternativeName>
    <alternativeName>
        <fullName evidence="19">dKLIP-1</fullName>
    </alternativeName>
</protein>
<evidence type="ECO:0000256" key="21">
    <source>
        <dbReference type="PROSITE-ProRule" id="PRU01240"/>
    </source>
</evidence>
<evidence type="ECO:0000256" key="9">
    <source>
        <dbReference type="ARBA" id="ARBA00022801"/>
    </source>
</evidence>
<evidence type="ECO:0000256" key="24">
    <source>
        <dbReference type="SAM" id="SignalP"/>
    </source>
</evidence>
<dbReference type="InterPro" id="IPR032815">
    <property type="entry name" value="S8_pro-domain"/>
</dbReference>
<dbReference type="InterPro" id="IPR023828">
    <property type="entry name" value="Peptidase_S8_Ser-AS"/>
</dbReference>
<evidence type="ECO:0000256" key="18">
    <source>
        <dbReference type="ARBA" id="ARBA00076029"/>
    </source>
</evidence>
<evidence type="ECO:0000256" key="17">
    <source>
        <dbReference type="ARBA" id="ARBA00053600"/>
    </source>
</evidence>
<reference evidence="26 27" key="1">
    <citation type="submission" date="2024-04" db="EMBL/GenBank/DDBJ databases">
        <authorList>
            <person name="Rising A."/>
            <person name="Reimegard J."/>
            <person name="Sonavane S."/>
            <person name="Akerstrom W."/>
            <person name="Nylinder S."/>
            <person name="Hedman E."/>
            <person name="Kallberg Y."/>
        </authorList>
    </citation>
    <scope>NUCLEOTIDE SEQUENCE [LARGE SCALE GENOMIC DNA]</scope>
</reference>
<dbReference type="InterPro" id="IPR008979">
    <property type="entry name" value="Galactose-bd-like_sf"/>
</dbReference>
<keyword evidence="23" id="KW-1133">Transmembrane helix</keyword>
<dbReference type="PROSITE" id="PS51829">
    <property type="entry name" value="P_HOMO_B"/>
    <property type="match status" value="1"/>
</dbReference>
<dbReference type="GO" id="GO:0097688">
    <property type="term" value="P:glutamate receptor clustering"/>
    <property type="evidence" value="ECO:0007669"/>
    <property type="project" value="UniProtKB-ARBA"/>
</dbReference>
<dbReference type="Gene3D" id="3.40.50.200">
    <property type="entry name" value="Peptidase S8/S53 domain"/>
    <property type="match status" value="1"/>
</dbReference>
<feature type="region of interest" description="Disordered" evidence="22">
    <location>
        <begin position="186"/>
        <end position="220"/>
    </location>
</feature>
<dbReference type="PROSITE" id="PS00137">
    <property type="entry name" value="SUBTILASE_HIS"/>
    <property type="match status" value="1"/>
</dbReference>
<proteinExistence type="inferred from homology"/>
<evidence type="ECO:0000256" key="14">
    <source>
        <dbReference type="ARBA" id="ARBA00023180"/>
    </source>
</evidence>
<dbReference type="InterPro" id="IPR038466">
    <property type="entry name" value="S8_pro-domain_sf"/>
</dbReference>
<feature type="chain" id="PRO_5043483333" description="furin" evidence="24">
    <location>
        <begin position="43"/>
        <end position="1241"/>
    </location>
</feature>
<dbReference type="SUPFAM" id="SSF52743">
    <property type="entry name" value="Subtilisin-like"/>
    <property type="match status" value="1"/>
</dbReference>
<keyword evidence="7" id="KW-0165">Cleavage on pair of basic residues</keyword>
<dbReference type="GO" id="GO:0005576">
    <property type="term" value="C:extracellular region"/>
    <property type="evidence" value="ECO:0007669"/>
    <property type="project" value="UniProtKB-SubCell"/>
</dbReference>
<dbReference type="InterPro" id="IPR023827">
    <property type="entry name" value="Peptidase_S8_Asp-AS"/>
</dbReference>
<dbReference type="Pfam" id="PF00082">
    <property type="entry name" value="Peptidase_S8"/>
    <property type="match status" value="1"/>
</dbReference>
<evidence type="ECO:0000313" key="26">
    <source>
        <dbReference type="EMBL" id="CAL1279168.1"/>
    </source>
</evidence>
<feature type="active site" description="Charge relay system" evidence="20 21">
    <location>
        <position position="218"/>
    </location>
</feature>
<evidence type="ECO:0000256" key="20">
    <source>
        <dbReference type="PIRSR" id="PIRSR615500-1"/>
    </source>
</evidence>
<dbReference type="Pfam" id="PF01483">
    <property type="entry name" value="P_proprotein"/>
    <property type="match status" value="1"/>
</dbReference>
<evidence type="ECO:0000256" key="16">
    <source>
        <dbReference type="ARBA" id="ARBA00038993"/>
    </source>
</evidence>
<evidence type="ECO:0000256" key="7">
    <source>
        <dbReference type="ARBA" id="ARBA00022685"/>
    </source>
</evidence>
<dbReference type="EMBL" id="CAXIEN010000119">
    <property type="protein sequence ID" value="CAL1279168.1"/>
    <property type="molecule type" value="Genomic_DNA"/>
</dbReference>
<feature type="compositionally biased region" description="Acidic residues" evidence="22">
    <location>
        <begin position="202"/>
        <end position="214"/>
    </location>
</feature>
<dbReference type="InterPro" id="IPR006212">
    <property type="entry name" value="Furin_repeat"/>
</dbReference>
<evidence type="ECO:0000256" key="4">
    <source>
        <dbReference type="ARBA" id="ARBA00005325"/>
    </source>
</evidence>
<evidence type="ECO:0000256" key="19">
    <source>
        <dbReference type="ARBA" id="ARBA00077026"/>
    </source>
</evidence>
<keyword evidence="9 21" id="KW-0378">Hydrolase</keyword>
<dbReference type="InterPro" id="IPR036852">
    <property type="entry name" value="Peptidase_S8/S53_dom_sf"/>
</dbReference>
<keyword evidence="23" id="KW-0812">Transmembrane</keyword>
<dbReference type="SMART" id="SM00261">
    <property type="entry name" value="FU"/>
    <property type="match status" value="9"/>
</dbReference>
<sequence length="1241" mass="138512">MHFISTYWCHRETCCGIIRRSSIMYRLFTILLVFQLIQNAHSEEAKIHTNEFAVHIKGGENIAKEIAQKYGFVHKGQIGSLKDYYLFEHHNIQKRSLSASLEHCEILQSDSSVLWFEQQEVKRRVKRSIPRKSFLPFHDPLYSEQWFLHGGGYGGHDMNVIPAWEDGFTGKGVVISILDDGIQGNHPDLAQNYDKDASYDINDSDDDPTPQDDDDNKHGTRCAGEVAAVANNEFCGVGIAYNSSIGGVRMLDGSVTDNIEATALSLNPDHIHIYSASWGPEDDGKTVDGPGKLAKTAFIEGITKGRGGLGSIFVWASGNGGRHSDNCNCDGYTNSIYTISVSSATQSGLMPWYLEQCSSTLATTYSSGTSNRDQNIVTVDVDYSYFTELQRGQKPVASKLCTKSHTGTSASAPIAAAICALALEANPQLTWRDMQYLIVMTSRYEPLAKETGWITNGIGRRVSTKFGYGLMDAAAMVKLALAKEWKTLPEQHICTTPPDNVERLIPATRGERLETTINTTGCKNTENTVLYLEHVQVIISLNFHPRGNLHITLISPSGTQSAILLPRPHDKIEGSFNNWPFMSVHFWGEIPQGNWKLVITNDGNIVTNGPGKLISWHLVFYGTQTRPFYLNSLKESETEIVPESELEHAFLVRGVNRHSENLLNECAGKNQFQIAINGQSECTYKCPLGQYGEVRDYTCHMCDKSCSSCYGPSYNNCLSCSKHFLSNSTCVKSCPDGFFQDAERHQCYPCLPVCSECESSDACSACKDGLFLYNHMCVPSCPPGTFAEKRVCKNCHPSCASCYGSLPSNCLSCSTPFNLLNNSCYSECPSHHYSNSDSLCVRCHRSCERCTSSDTCTSCESDWKRNPQDICVYDARCTNGWYNSHLESCEACYPYCDQCSGPNTQDCVYCDSRYIWHEGRCVEFCPEGYFNMNDECYLCDRHCFKCESNENCLLCEDGFYLHLGKCYKSCPFGFYNDGKNDCRPCHSECLHCSGSSNLNCSSCGEGYLLMDHTCKPECPDGFFLVANREESHCLPCYSTCKTCTGFGPMHCTSCYENSTFSGNTCIPCLDDEFFNKESKECERCHDNCGRCFGPEETNCLSCPALLRLDEVKHMCFPCCDGSVLKKSECCTCSKDLDVCISSDHPRSITVNLSSQNFNEVIIPLSHVVPVVIAICLSVVLLYVILFGLLQANSMGWFRLKFGEQKYERVPNNMAAKFDAEMEKISLTRDDLEDEDDIYEKV</sequence>
<dbReference type="GO" id="GO:0000139">
    <property type="term" value="C:Golgi membrane"/>
    <property type="evidence" value="ECO:0007669"/>
    <property type="project" value="UniProtKB-SubCell"/>
</dbReference>
<dbReference type="GO" id="GO:0016485">
    <property type="term" value="P:protein processing"/>
    <property type="evidence" value="ECO:0007669"/>
    <property type="project" value="TreeGrafter"/>
</dbReference>
<gene>
    <name evidence="26" type="ORF">LARSCL_LOCUS10190</name>
</gene>
<dbReference type="PROSITE" id="PS00138">
    <property type="entry name" value="SUBTILASE_SER"/>
    <property type="match status" value="1"/>
</dbReference>